<dbReference type="OrthoDB" id="10004999at2759"/>
<dbReference type="PANTHER" id="PTHR22826:SF211">
    <property type="entry name" value="LD43457P"/>
    <property type="match status" value="1"/>
</dbReference>
<keyword evidence="6" id="KW-1185">Reference proteome</keyword>
<gene>
    <name evidence="5" type="primary">RvY_02621</name>
    <name evidence="5" type="synonym">RvY_02621.1</name>
    <name evidence="5" type="ORF">RvY_02621-1</name>
</gene>
<dbReference type="PANTHER" id="PTHR22826">
    <property type="entry name" value="RHO GUANINE EXCHANGE FACTOR-RELATED"/>
    <property type="match status" value="1"/>
</dbReference>
<feature type="chain" id="PRO_5008897312" description="CRAL-TRIO domain-containing protein" evidence="2">
    <location>
        <begin position="24"/>
        <end position="590"/>
    </location>
</feature>
<protein>
    <recommendedName>
        <fullName evidence="7">CRAL-TRIO domain-containing protein</fullName>
    </recommendedName>
</protein>
<dbReference type="STRING" id="947166.A0A1D1UKD5"/>
<feature type="domain" description="CRAL-TRIO" evidence="3">
    <location>
        <begin position="100"/>
        <end position="230"/>
    </location>
</feature>
<dbReference type="InterPro" id="IPR056466">
    <property type="entry name" value="Spectrin_DBS"/>
</dbReference>
<dbReference type="Proteomes" id="UP000186922">
    <property type="component" value="Unassembled WGS sequence"/>
</dbReference>
<dbReference type="AlphaFoldDB" id="A0A1D1UKD5"/>
<dbReference type="InterPro" id="IPR001251">
    <property type="entry name" value="CRAL-TRIO_dom"/>
</dbReference>
<organism evidence="5 6">
    <name type="scientific">Ramazzottius varieornatus</name>
    <name type="common">Water bear</name>
    <name type="synonym">Tardigrade</name>
    <dbReference type="NCBI Taxonomy" id="947166"/>
    <lineage>
        <taxon>Eukaryota</taxon>
        <taxon>Metazoa</taxon>
        <taxon>Ecdysozoa</taxon>
        <taxon>Tardigrada</taxon>
        <taxon>Eutardigrada</taxon>
        <taxon>Parachela</taxon>
        <taxon>Hypsibioidea</taxon>
        <taxon>Ramazzottiidae</taxon>
        <taxon>Ramazzottius</taxon>
    </lineage>
</organism>
<dbReference type="SUPFAM" id="SSF46966">
    <property type="entry name" value="Spectrin repeat"/>
    <property type="match status" value="1"/>
</dbReference>
<proteinExistence type="predicted"/>
<dbReference type="GO" id="GO:0005085">
    <property type="term" value="F:guanyl-nucleotide exchange factor activity"/>
    <property type="evidence" value="ECO:0007669"/>
    <property type="project" value="UniProtKB-KW"/>
</dbReference>
<dbReference type="Gene3D" id="1.20.58.60">
    <property type="match status" value="1"/>
</dbReference>
<evidence type="ECO:0000256" key="1">
    <source>
        <dbReference type="ARBA" id="ARBA00022658"/>
    </source>
</evidence>
<evidence type="ECO:0000259" key="3">
    <source>
        <dbReference type="Pfam" id="PF13716"/>
    </source>
</evidence>
<name>A0A1D1UKD5_RAMVA</name>
<evidence type="ECO:0000256" key="2">
    <source>
        <dbReference type="SAM" id="SignalP"/>
    </source>
</evidence>
<evidence type="ECO:0000313" key="5">
    <source>
        <dbReference type="EMBL" id="GAU90164.1"/>
    </source>
</evidence>
<feature type="signal peptide" evidence="2">
    <location>
        <begin position="1"/>
        <end position="23"/>
    </location>
</feature>
<reference evidence="5 6" key="1">
    <citation type="journal article" date="2016" name="Nat. Commun.">
        <title>Extremotolerant tardigrade genome and improved radiotolerance of human cultured cells by tardigrade-unique protein.</title>
        <authorList>
            <person name="Hashimoto T."/>
            <person name="Horikawa D.D."/>
            <person name="Saito Y."/>
            <person name="Kuwahara H."/>
            <person name="Kozuka-Hata H."/>
            <person name="Shin-I T."/>
            <person name="Minakuchi Y."/>
            <person name="Ohishi K."/>
            <person name="Motoyama A."/>
            <person name="Aizu T."/>
            <person name="Enomoto A."/>
            <person name="Kondo K."/>
            <person name="Tanaka S."/>
            <person name="Hara Y."/>
            <person name="Koshikawa S."/>
            <person name="Sagara H."/>
            <person name="Miura T."/>
            <person name="Yokobori S."/>
            <person name="Miyagawa K."/>
            <person name="Suzuki Y."/>
            <person name="Kubo T."/>
            <person name="Oyama M."/>
            <person name="Kohara Y."/>
            <person name="Fujiyama A."/>
            <person name="Arakawa K."/>
            <person name="Katayama T."/>
            <person name="Toyoda A."/>
            <person name="Kunieda T."/>
        </authorList>
    </citation>
    <scope>NUCLEOTIDE SEQUENCE [LARGE SCALE GENOMIC DNA]</scope>
    <source>
        <strain evidence="5 6">YOKOZUNA-1</strain>
    </source>
</reference>
<dbReference type="InterPro" id="IPR051336">
    <property type="entry name" value="RhoGEF_Guanine_NuclExch_SF"/>
</dbReference>
<sequence length="590" mass="68173">MLLCLLYFKFLIKIWFIIRPLLSKPQSIHTCDQRSPKIFDLFILSDTDSYTSSRTGSEKDSDIYDELRDKMSLISMMAPHPDLLYKEAITAPGGTTKERHPILVIPDNARLGSLTDEEASCLLSYYCKIHTHAEQKRGFVIIVDRRNDTWLATRATLWKIREHFPAPVELIYCLEPNSILQKTFGAGLKQVNGYNLPVRFLQKAEDLCSDGFFTLDQLPPTLGGPLLYDHKTWCSHRLAVEKYEMNTCELDAESTDVMDKMRNTDLPNETDETDEMIKEQLVMRNHLKTDVNEGIKRGNALQEVMLQFDNDKKKVVNLERVPDRMRNILTIRDCMERLAFVEKQFDNFWSEHYPMLLQCQQLRKFEVKFRNLWPTMNERLQALNKLNDKIEQSVDLVKSEAVADIIQDIEEITPQAKDILAMGKRLIATRHYADDSIRPKCKELEGVIALLESKSRNCDEKLARCTELEERINKAEKWCRDGMDRLGARWTITPDASAAGIIHDIDAFLKEADAFKLDNPKEFHNLFKTHATREMNERLPELLREVEEVTELCVARKTSLGWSKEMKDSTDGRRSSLSVAGSRFVRAGSR</sequence>
<dbReference type="Pfam" id="PF13716">
    <property type="entry name" value="CRAL_TRIO_2"/>
    <property type="match status" value="1"/>
</dbReference>
<evidence type="ECO:0008006" key="7">
    <source>
        <dbReference type="Google" id="ProtNLM"/>
    </source>
</evidence>
<dbReference type="EMBL" id="BDGG01000001">
    <property type="protein sequence ID" value="GAU90164.1"/>
    <property type="molecule type" value="Genomic_DNA"/>
</dbReference>
<accession>A0A1D1UKD5</accession>
<dbReference type="Pfam" id="PF23289">
    <property type="entry name" value="Spectrin_5"/>
    <property type="match status" value="1"/>
</dbReference>
<feature type="domain" description="Guanine nucleotide exchange factor DBS-like spectrin-like" evidence="4">
    <location>
        <begin position="493"/>
        <end position="562"/>
    </location>
</feature>
<dbReference type="GO" id="GO:0005737">
    <property type="term" value="C:cytoplasm"/>
    <property type="evidence" value="ECO:0007669"/>
    <property type="project" value="TreeGrafter"/>
</dbReference>
<comment type="caution">
    <text evidence="5">The sequence shown here is derived from an EMBL/GenBank/DDBJ whole genome shotgun (WGS) entry which is preliminary data.</text>
</comment>
<evidence type="ECO:0000313" key="6">
    <source>
        <dbReference type="Proteomes" id="UP000186922"/>
    </source>
</evidence>
<evidence type="ECO:0000259" key="4">
    <source>
        <dbReference type="Pfam" id="PF23289"/>
    </source>
</evidence>
<keyword evidence="1" id="KW-0344">Guanine-nucleotide releasing factor</keyword>
<keyword evidence="2" id="KW-0732">Signal</keyword>